<gene>
    <name evidence="1" type="ORF">EV421DRAFT_1912871</name>
</gene>
<dbReference type="AlphaFoldDB" id="A0AA39MDQ8"/>
<name>A0AA39MDQ8_9AGAR</name>
<dbReference type="EMBL" id="JAUEPT010000147">
    <property type="protein sequence ID" value="KAK0430502.1"/>
    <property type="molecule type" value="Genomic_DNA"/>
</dbReference>
<protein>
    <submittedName>
        <fullName evidence="1">Uncharacterized protein</fullName>
    </submittedName>
</protein>
<accession>A0AA39MDQ8</accession>
<reference evidence="1" key="1">
    <citation type="submission" date="2023-06" db="EMBL/GenBank/DDBJ databases">
        <authorList>
            <consortium name="Lawrence Berkeley National Laboratory"/>
            <person name="Ahrendt S."/>
            <person name="Sahu N."/>
            <person name="Indic B."/>
            <person name="Wong-Bajracharya J."/>
            <person name="Merenyi Z."/>
            <person name="Ke H.-M."/>
            <person name="Monk M."/>
            <person name="Kocsube S."/>
            <person name="Drula E."/>
            <person name="Lipzen A."/>
            <person name="Balint B."/>
            <person name="Henrissat B."/>
            <person name="Andreopoulos B."/>
            <person name="Martin F.M."/>
            <person name="Harder C.B."/>
            <person name="Rigling D."/>
            <person name="Ford K.L."/>
            <person name="Foster G.D."/>
            <person name="Pangilinan J."/>
            <person name="Papanicolaou A."/>
            <person name="Barry K."/>
            <person name="LaButti K."/>
            <person name="Viragh M."/>
            <person name="Koriabine M."/>
            <person name="Yan M."/>
            <person name="Riley R."/>
            <person name="Champramary S."/>
            <person name="Plett K.L."/>
            <person name="Tsai I.J."/>
            <person name="Slot J."/>
            <person name="Sipos G."/>
            <person name="Plett J."/>
            <person name="Nagy L.G."/>
            <person name="Grigoriev I.V."/>
        </authorList>
    </citation>
    <scope>NUCLEOTIDE SEQUENCE</scope>
    <source>
        <strain evidence="1">FPL87.14</strain>
    </source>
</reference>
<dbReference type="Proteomes" id="UP001175226">
    <property type="component" value="Unassembled WGS sequence"/>
</dbReference>
<comment type="caution">
    <text evidence="1">The sequence shown here is derived from an EMBL/GenBank/DDBJ whole genome shotgun (WGS) entry which is preliminary data.</text>
</comment>
<organism evidence="1 2">
    <name type="scientific">Armillaria borealis</name>
    <dbReference type="NCBI Taxonomy" id="47425"/>
    <lineage>
        <taxon>Eukaryota</taxon>
        <taxon>Fungi</taxon>
        <taxon>Dikarya</taxon>
        <taxon>Basidiomycota</taxon>
        <taxon>Agaricomycotina</taxon>
        <taxon>Agaricomycetes</taxon>
        <taxon>Agaricomycetidae</taxon>
        <taxon>Agaricales</taxon>
        <taxon>Marasmiineae</taxon>
        <taxon>Physalacriaceae</taxon>
        <taxon>Armillaria</taxon>
    </lineage>
</organism>
<sequence>MSSNNEHSTSIAGVLESLHDAEESFFHTTNYLIVQATICAPVRETTLAILQPLRDSAVDFLRPVVRA</sequence>
<evidence type="ECO:0000313" key="2">
    <source>
        <dbReference type="Proteomes" id="UP001175226"/>
    </source>
</evidence>
<keyword evidence="2" id="KW-1185">Reference proteome</keyword>
<proteinExistence type="predicted"/>
<evidence type="ECO:0000313" key="1">
    <source>
        <dbReference type="EMBL" id="KAK0430502.1"/>
    </source>
</evidence>